<gene>
    <name evidence="2" type="ORF">CWB96_00340</name>
    <name evidence="1" type="ORF">CWB97_02335</name>
</gene>
<sequence>MSIYHYTVDTPHGRFVTHDRHSYFAVIFKCRNNGAKPDVLWLTSEHVAKREAVSMSRLGFEVLGTYTAIERVL</sequence>
<protein>
    <submittedName>
        <fullName evidence="2">Uncharacterized protein</fullName>
    </submittedName>
</protein>
<dbReference type="OrthoDB" id="9939995at2"/>
<comment type="caution">
    <text evidence="2">The sequence shown here is derived from an EMBL/GenBank/DDBJ whole genome shotgun (WGS) entry which is preliminary data.</text>
</comment>
<dbReference type="EMBL" id="PNCK01000009">
    <property type="protein sequence ID" value="TMP46315.1"/>
    <property type="molecule type" value="Genomic_DNA"/>
</dbReference>
<accession>A0A5S3XXD1</accession>
<evidence type="ECO:0000313" key="3">
    <source>
        <dbReference type="Proteomes" id="UP000305730"/>
    </source>
</evidence>
<reference evidence="2 4" key="1">
    <citation type="submission" date="2017-12" db="EMBL/GenBank/DDBJ databases">
        <authorList>
            <person name="Paulsen S."/>
            <person name="Gram L.K."/>
        </authorList>
    </citation>
    <scope>NUCLEOTIDE SEQUENCE [LARGE SCALE GENOMIC DNA]</scope>
    <source>
        <strain evidence="2 4">S2231</strain>
        <strain evidence="1">S2233</strain>
    </source>
</reference>
<evidence type="ECO:0000313" key="1">
    <source>
        <dbReference type="EMBL" id="TMP46315.1"/>
    </source>
</evidence>
<organism evidence="2 4">
    <name type="scientific">Pseudoalteromonas citrea</name>
    <dbReference type="NCBI Taxonomy" id="43655"/>
    <lineage>
        <taxon>Bacteria</taxon>
        <taxon>Pseudomonadati</taxon>
        <taxon>Pseudomonadota</taxon>
        <taxon>Gammaproteobacteria</taxon>
        <taxon>Alteromonadales</taxon>
        <taxon>Pseudoalteromonadaceae</taxon>
        <taxon>Pseudoalteromonas</taxon>
    </lineage>
</organism>
<reference evidence="3 4" key="2">
    <citation type="submission" date="2019-06" db="EMBL/GenBank/DDBJ databases">
        <title>Co-occurence of chitin degradation, pigmentation and bioactivity in marine Pseudoalteromonas.</title>
        <authorList>
            <person name="Sonnenschein E.C."/>
            <person name="Bech P.K."/>
        </authorList>
    </citation>
    <scope>NUCLEOTIDE SEQUENCE [LARGE SCALE GENOMIC DNA]</scope>
    <source>
        <strain evidence="4">S2231</strain>
        <strain evidence="1 3">S2233</strain>
    </source>
</reference>
<reference evidence="2" key="3">
    <citation type="submission" date="2019-09" db="EMBL/GenBank/DDBJ databases">
        <title>Co-occurence of chitin degradation, pigmentation and bioactivity in marine Pseudoalteromonas.</title>
        <authorList>
            <person name="Sonnenschein E.C."/>
            <person name="Bech P.K."/>
        </authorList>
    </citation>
    <scope>NUCLEOTIDE SEQUENCE</scope>
    <source>
        <strain evidence="2">S2231</strain>
    </source>
</reference>
<proteinExistence type="predicted"/>
<evidence type="ECO:0000313" key="2">
    <source>
        <dbReference type="EMBL" id="TMP63091.1"/>
    </source>
</evidence>
<dbReference type="AlphaFoldDB" id="A0A5S3XXD1"/>
<evidence type="ECO:0000313" key="4">
    <source>
        <dbReference type="Proteomes" id="UP000307706"/>
    </source>
</evidence>
<dbReference type="Proteomes" id="UP000305730">
    <property type="component" value="Unassembled WGS sequence"/>
</dbReference>
<dbReference type="RefSeq" id="WP_138594714.1">
    <property type="nucleotide sequence ID" value="NZ_PNCK01000009.1"/>
</dbReference>
<dbReference type="EMBL" id="PNCL01000001">
    <property type="protein sequence ID" value="TMP63091.1"/>
    <property type="molecule type" value="Genomic_DNA"/>
</dbReference>
<name>A0A5S3XXD1_9GAMM</name>
<dbReference type="Proteomes" id="UP000307706">
    <property type="component" value="Unassembled WGS sequence"/>
</dbReference>
<keyword evidence="3" id="KW-1185">Reference proteome</keyword>